<organism evidence="1 2">
    <name type="scientific">Aldrovandia affinis</name>
    <dbReference type="NCBI Taxonomy" id="143900"/>
    <lineage>
        <taxon>Eukaryota</taxon>
        <taxon>Metazoa</taxon>
        <taxon>Chordata</taxon>
        <taxon>Craniata</taxon>
        <taxon>Vertebrata</taxon>
        <taxon>Euteleostomi</taxon>
        <taxon>Actinopterygii</taxon>
        <taxon>Neopterygii</taxon>
        <taxon>Teleostei</taxon>
        <taxon>Notacanthiformes</taxon>
        <taxon>Halosauridae</taxon>
        <taxon>Aldrovandia</taxon>
    </lineage>
</organism>
<protein>
    <submittedName>
        <fullName evidence="1">Uncharacterized protein</fullName>
    </submittedName>
</protein>
<evidence type="ECO:0000313" key="2">
    <source>
        <dbReference type="Proteomes" id="UP001221898"/>
    </source>
</evidence>
<dbReference type="AlphaFoldDB" id="A0AAD7T816"/>
<proteinExistence type="predicted"/>
<gene>
    <name evidence="1" type="ORF">AAFF_G00405170</name>
</gene>
<dbReference type="EMBL" id="JAINUG010000008">
    <property type="protein sequence ID" value="KAJ8415960.1"/>
    <property type="molecule type" value="Genomic_DNA"/>
</dbReference>
<evidence type="ECO:0000313" key="1">
    <source>
        <dbReference type="EMBL" id="KAJ8415960.1"/>
    </source>
</evidence>
<reference evidence="1" key="1">
    <citation type="journal article" date="2023" name="Science">
        <title>Genome structures resolve the early diversification of teleost fishes.</title>
        <authorList>
            <person name="Parey E."/>
            <person name="Louis A."/>
            <person name="Montfort J."/>
            <person name="Bouchez O."/>
            <person name="Roques C."/>
            <person name="Iampietro C."/>
            <person name="Lluch J."/>
            <person name="Castinel A."/>
            <person name="Donnadieu C."/>
            <person name="Desvignes T."/>
            <person name="Floi Bucao C."/>
            <person name="Jouanno E."/>
            <person name="Wen M."/>
            <person name="Mejri S."/>
            <person name="Dirks R."/>
            <person name="Jansen H."/>
            <person name="Henkel C."/>
            <person name="Chen W.J."/>
            <person name="Zahm M."/>
            <person name="Cabau C."/>
            <person name="Klopp C."/>
            <person name="Thompson A.W."/>
            <person name="Robinson-Rechavi M."/>
            <person name="Braasch I."/>
            <person name="Lecointre G."/>
            <person name="Bobe J."/>
            <person name="Postlethwait J.H."/>
            <person name="Berthelot C."/>
            <person name="Roest Crollius H."/>
            <person name="Guiguen Y."/>
        </authorList>
    </citation>
    <scope>NUCLEOTIDE SEQUENCE</scope>
    <source>
        <strain evidence="1">NC1722</strain>
    </source>
</reference>
<comment type="caution">
    <text evidence="1">The sequence shown here is derived from an EMBL/GenBank/DDBJ whole genome shotgun (WGS) entry which is preliminary data.</text>
</comment>
<name>A0AAD7T816_9TELE</name>
<dbReference type="Proteomes" id="UP001221898">
    <property type="component" value="Unassembled WGS sequence"/>
</dbReference>
<accession>A0AAD7T816</accession>
<keyword evidence="2" id="KW-1185">Reference proteome</keyword>
<sequence length="77" mass="8818">MQGQDFLIPESVTLSLFLSLGIRDIKSSLEWGFLILLPGSLLWPPLVHDQLQWLLSPLHPPLDQQLTKALFCGRPWR</sequence>